<dbReference type="InterPro" id="IPR036291">
    <property type="entry name" value="NAD(P)-bd_dom_sf"/>
</dbReference>
<keyword evidence="2" id="KW-1133">Transmembrane helix</keyword>
<dbReference type="Proteomes" id="UP001363151">
    <property type="component" value="Unassembled WGS sequence"/>
</dbReference>
<dbReference type="EMBL" id="JBBJCI010000015">
    <property type="protein sequence ID" value="KAK7254854.1"/>
    <property type="molecule type" value="Genomic_DNA"/>
</dbReference>
<feature type="region of interest" description="Disordered" evidence="1">
    <location>
        <begin position="362"/>
        <end position="389"/>
    </location>
</feature>
<sequence length="662" mass="71793">MGNRRRKKPTTPSKLGTPSPSSKKPAITLDDPARGPVDDSDEGLLPRLAAAVFGVVAAVASLVAAAATLVGAAPASALRADFEEAAAEEATRQPRSGACGARTRRRRPATNTEELKLQKDRWRERLETLERSEVYNRARADETRELVAAEEATSDLISDTDRDDVEGDDDAEGDMDVGGDSPSTGPGPEGVDTIAGKVFQATGFGPAARDELRRACSRTRARASRGDKLKIATYGLIATKRLKKNPGSNMKMHDAMHKGKPVFTMSEIKEFEDVTIEEMALDVDKEYQGSAPWKAKAMPTVRLSKAQAEAFVGPKKKMPDGLKTSEAEEKGMKFCDCLETSCPHLHRCKCADCGRRYFSRRGKRVDGPSGTGRRAGRLGRPTELAQHGPPATLLTDAGHAHEFALDVEELTLDEVDLYAFSDDKNLKPLNRARRRVLTRKSGPYHVGVRLIPVLNGELPTVDGHRRTMTMADGRRVAIVTGATRGIGKGIALELGRAGYAVHAVGRSSRSDPDRDVSAEMGEYRRLPADEELTVERTAEQLKKHGVATTALYPGLVRTEANLEMVDMGTWGEGERRPDLARRRDAAFSGRGLVALLGLPQADLLARSGNVEVIAELADEFGFDDVEKEAGKPVPAWIRDNVPDVLLPWSVFFSAGPPPEPAD</sequence>
<feature type="region of interest" description="Disordered" evidence="1">
    <location>
        <begin position="1"/>
        <end position="42"/>
    </location>
</feature>
<feature type="compositionally biased region" description="Polar residues" evidence="1">
    <location>
        <begin position="10"/>
        <end position="22"/>
    </location>
</feature>
<dbReference type="PANTHER" id="PTHR44147">
    <property type="entry name" value="DEHYDROGENASE/REDUCTASE SDR FAMILY MEMBER 1"/>
    <property type="match status" value="1"/>
</dbReference>
<dbReference type="Gene3D" id="3.40.50.720">
    <property type="entry name" value="NAD(P)-binding Rossmann-like Domain"/>
    <property type="match status" value="1"/>
</dbReference>
<comment type="caution">
    <text evidence="3">The sequence shown here is derived from an EMBL/GenBank/DDBJ whole genome shotgun (WGS) entry which is preliminary data.</text>
</comment>
<feature type="region of interest" description="Disordered" evidence="1">
    <location>
        <begin position="87"/>
        <end position="116"/>
    </location>
</feature>
<keyword evidence="4" id="KW-1185">Reference proteome</keyword>
<feature type="compositionally biased region" description="Acidic residues" evidence="1">
    <location>
        <begin position="161"/>
        <end position="177"/>
    </location>
</feature>
<accession>A0ABR1GFM8</accession>
<evidence type="ECO:0000256" key="1">
    <source>
        <dbReference type="SAM" id="MobiDB-lite"/>
    </source>
</evidence>
<evidence type="ECO:0000313" key="3">
    <source>
        <dbReference type="EMBL" id="KAK7254854.1"/>
    </source>
</evidence>
<keyword evidence="2" id="KW-0812">Transmembrane</keyword>
<evidence type="ECO:0000313" key="4">
    <source>
        <dbReference type="Proteomes" id="UP001363151"/>
    </source>
</evidence>
<dbReference type="SUPFAM" id="SSF51735">
    <property type="entry name" value="NAD(P)-binding Rossmann-fold domains"/>
    <property type="match status" value="1"/>
</dbReference>
<gene>
    <name evidence="3" type="primary">DHRS1</name>
    <name evidence="3" type="ORF">SO694_00134079</name>
</gene>
<proteinExistence type="predicted"/>
<name>A0ABR1GFM8_AURAN</name>
<dbReference type="PANTHER" id="PTHR44147:SF2">
    <property type="entry name" value="DEHYDROGENASE_REDUCTASE SDR FAMILY MEMBER 1"/>
    <property type="match status" value="1"/>
</dbReference>
<organism evidence="3 4">
    <name type="scientific">Aureococcus anophagefferens</name>
    <name type="common">Harmful bloom alga</name>
    <dbReference type="NCBI Taxonomy" id="44056"/>
    <lineage>
        <taxon>Eukaryota</taxon>
        <taxon>Sar</taxon>
        <taxon>Stramenopiles</taxon>
        <taxon>Ochrophyta</taxon>
        <taxon>Pelagophyceae</taxon>
        <taxon>Pelagomonadales</taxon>
        <taxon>Pelagomonadaceae</taxon>
        <taxon>Aureococcus</taxon>
    </lineage>
</organism>
<reference evidence="3 4" key="1">
    <citation type="submission" date="2024-03" db="EMBL/GenBank/DDBJ databases">
        <title>Aureococcus anophagefferens CCMP1851 and Kratosvirus quantuckense: Draft genome of a second virus-susceptible host strain in the model system.</title>
        <authorList>
            <person name="Chase E."/>
            <person name="Truchon A.R."/>
            <person name="Schepens W."/>
            <person name="Wilhelm S.W."/>
        </authorList>
    </citation>
    <scope>NUCLEOTIDE SEQUENCE [LARGE SCALE GENOMIC DNA]</scope>
    <source>
        <strain evidence="3 4">CCMP1851</strain>
    </source>
</reference>
<feature type="region of interest" description="Disordered" evidence="1">
    <location>
        <begin position="146"/>
        <end position="191"/>
    </location>
</feature>
<protein>
    <submittedName>
        <fullName evidence="3">Short chain dehydrogenase</fullName>
    </submittedName>
</protein>
<keyword evidence="2" id="KW-0472">Membrane</keyword>
<evidence type="ECO:0000256" key="2">
    <source>
        <dbReference type="SAM" id="Phobius"/>
    </source>
</evidence>
<feature type="transmembrane region" description="Helical" evidence="2">
    <location>
        <begin position="48"/>
        <end position="73"/>
    </location>
</feature>